<organism evidence="1 2">
    <name type="scientific">Empedobacter falsenii</name>
    <dbReference type="NCBI Taxonomy" id="343874"/>
    <lineage>
        <taxon>Bacteria</taxon>
        <taxon>Pseudomonadati</taxon>
        <taxon>Bacteroidota</taxon>
        <taxon>Flavobacteriia</taxon>
        <taxon>Flavobacteriales</taxon>
        <taxon>Weeksellaceae</taxon>
        <taxon>Empedobacter</taxon>
    </lineage>
</organism>
<dbReference type="AlphaFoldDB" id="A0A427BPW2"/>
<sequence length="194" mass="23089">MEELIHYTNSTPFHGQIHLMSLKFDALKAKMKLIIHIRYDDYDHLWEIKAENVIDYKNFTHCSLTPFFRIKEYSDHFLIKHNTEEEITIKLDKIPDEDPILLGKIHNFLKKETGLWIDLNDLNKRYITFPKSLVDKFRSFCESENLTYKIEEISKPIKSNLKLLFFGNDLIAPDNYSFGQPYILAENFKAKRLN</sequence>
<dbReference type="Proteomes" id="UP000267844">
    <property type="component" value="Unassembled WGS sequence"/>
</dbReference>
<gene>
    <name evidence="1" type="ORF">EGI89_06080</name>
</gene>
<accession>A0A427BPW2</accession>
<evidence type="ECO:0000313" key="1">
    <source>
        <dbReference type="EMBL" id="RRT92313.1"/>
    </source>
</evidence>
<dbReference type="EMBL" id="RHPO01000009">
    <property type="protein sequence ID" value="RRT92313.1"/>
    <property type="molecule type" value="Genomic_DNA"/>
</dbReference>
<dbReference type="RefSeq" id="WP_125349535.1">
    <property type="nucleotide sequence ID" value="NZ_RHPN01000051.1"/>
</dbReference>
<comment type="caution">
    <text evidence="1">The sequence shown here is derived from an EMBL/GenBank/DDBJ whole genome shotgun (WGS) entry which is preliminary data.</text>
</comment>
<proteinExistence type="predicted"/>
<reference evidence="1 2" key="1">
    <citation type="submission" date="2018-10" db="EMBL/GenBank/DDBJ databases">
        <title>Transmission dynamics of multidrug resistant bacteria on intensive care unit surfaces.</title>
        <authorList>
            <person name="D'Souza A.W."/>
            <person name="Potter R.F."/>
            <person name="Wallace M."/>
            <person name="Shupe A."/>
            <person name="Patel S."/>
            <person name="Sun S."/>
            <person name="Gul D."/>
            <person name="Kwon J.H."/>
            <person name="Andleeb S."/>
            <person name="Burnham C.-A.D."/>
            <person name="Dantas G."/>
        </authorList>
    </citation>
    <scope>NUCLEOTIDE SEQUENCE [LARGE SCALE GENOMIC DNA]</scope>
    <source>
        <strain evidence="1 2">WF_348</strain>
    </source>
</reference>
<name>A0A427BPW2_9FLAO</name>
<protein>
    <submittedName>
        <fullName evidence="1">Uncharacterized protein</fullName>
    </submittedName>
</protein>
<evidence type="ECO:0000313" key="2">
    <source>
        <dbReference type="Proteomes" id="UP000267844"/>
    </source>
</evidence>